<keyword evidence="4 6" id="KW-1133">Transmembrane helix</keyword>
<reference evidence="7 8" key="1">
    <citation type="submission" date="2018-11" db="EMBL/GenBank/DDBJ databases">
        <title>Draft genome analysis of Rheinheimera mesophila isolated from an industrial waste site.</title>
        <authorList>
            <person name="Yu Q."/>
            <person name="Qi Y."/>
            <person name="Zhang H."/>
            <person name="Lu Y."/>
            <person name="Pu J."/>
        </authorList>
    </citation>
    <scope>NUCLEOTIDE SEQUENCE [LARGE SCALE GENOMIC DNA]</scope>
    <source>
        <strain evidence="7 8">IITR13</strain>
    </source>
</reference>
<gene>
    <name evidence="7" type="ORF">EIK76_06370</name>
</gene>
<proteinExistence type="inferred from homology"/>
<dbReference type="PANTHER" id="PTHR43483:SF3">
    <property type="entry name" value="MEMBRANE TRANSPORTER PROTEIN HI_0806-RELATED"/>
    <property type="match status" value="1"/>
</dbReference>
<feature type="transmembrane region" description="Helical" evidence="6">
    <location>
        <begin position="212"/>
        <end position="230"/>
    </location>
</feature>
<evidence type="ECO:0000256" key="4">
    <source>
        <dbReference type="ARBA" id="ARBA00022989"/>
    </source>
</evidence>
<evidence type="ECO:0000256" key="1">
    <source>
        <dbReference type="ARBA" id="ARBA00004141"/>
    </source>
</evidence>
<feature type="transmembrane region" description="Helical" evidence="6">
    <location>
        <begin position="138"/>
        <end position="158"/>
    </location>
</feature>
<dbReference type="AlphaFoldDB" id="A0A3P3QR60"/>
<evidence type="ECO:0000256" key="3">
    <source>
        <dbReference type="ARBA" id="ARBA00022692"/>
    </source>
</evidence>
<dbReference type="EMBL" id="RRCF01000001">
    <property type="protein sequence ID" value="RRJ23677.1"/>
    <property type="molecule type" value="Genomic_DNA"/>
</dbReference>
<comment type="caution">
    <text evidence="7">The sequence shown here is derived from an EMBL/GenBank/DDBJ whole genome shotgun (WGS) entry which is preliminary data.</text>
</comment>
<feature type="transmembrane region" description="Helical" evidence="6">
    <location>
        <begin position="78"/>
        <end position="101"/>
    </location>
</feature>
<organism evidence="7 8">
    <name type="scientific">Rheinheimera mesophila</name>
    <dbReference type="NCBI Taxonomy" id="1547515"/>
    <lineage>
        <taxon>Bacteria</taxon>
        <taxon>Pseudomonadati</taxon>
        <taxon>Pseudomonadota</taxon>
        <taxon>Gammaproteobacteria</taxon>
        <taxon>Chromatiales</taxon>
        <taxon>Chromatiaceae</taxon>
        <taxon>Rheinheimera</taxon>
    </lineage>
</organism>
<sequence length="269" mass="27723">MAIEWVIAYLLLGAAVGFFAGLLGVGGGGIMVPVLTALFLAQHFPAELAVHMALATSMAAIIVTSFSSMRSHQRHGAILWPVVWKLTPAILIGTVAAAYLATALSSLALAVFFCCFMSYVALQMLLNIKPKASRQLPGVVGLSSTGLVIGAVSALVAIGGGSLTVPFLTWCNVKIQHAIGTSAAVGLPIAISGTLGYFLAGVSTDAVLPQYSLGYVYLPAMLLIASVSYFTAPVGAALAHRLPVATLKKVFAALLIALSAKMLHSVLTS</sequence>
<evidence type="ECO:0000256" key="5">
    <source>
        <dbReference type="ARBA" id="ARBA00023136"/>
    </source>
</evidence>
<keyword evidence="3 6" id="KW-0812">Transmembrane</keyword>
<keyword evidence="6" id="KW-1003">Cell membrane</keyword>
<dbReference type="RefSeq" id="WP_046518341.1">
    <property type="nucleotide sequence ID" value="NZ_LAVS01000001.1"/>
</dbReference>
<feature type="transmembrane region" description="Helical" evidence="6">
    <location>
        <begin position="250"/>
        <end position="267"/>
    </location>
</feature>
<evidence type="ECO:0000313" key="7">
    <source>
        <dbReference type="EMBL" id="RRJ23677.1"/>
    </source>
</evidence>
<protein>
    <recommendedName>
        <fullName evidence="6">Probable membrane transporter protein</fullName>
    </recommendedName>
</protein>
<evidence type="ECO:0000313" key="8">
    <source>
        <dbReference type="Proteomes" id="UP000276260"/>
    </source>
</evidence>
<evidence type="ECO:0000256" key="2">
    <source>
        <dbReference type="ARBA" id="ARBA00009142"/>
    </source>
</evidence>
<feature type="transmembrane region" description="Helical" evidence="6">
    <location>
        <begin position="48"/>
        <end position="66"/>
    </location>
</feature>
<feature type="transmembrane region" description="Helical" evidence="6">
    <location>
        <begin position="178"/>
        <end position="200"/>
    </location>
</feature>
<comment type="similarity">
    <text evidence="2 6">Belongs to the 4-toluene sulfonate uptake permease (TSUP) (TC 2.A.102) family.</text>
</comment>
<dbReference type="GO" id="GO:0005886">
    <property type="term" value="C:plasma membrane"/>
    <property type="evidence" value="ECO:0007669"/>
    <property type="project" value="UniProtKB-SubCell"/>
</dbReference>
<feature type="transmembrane region" description="Helical" evidence="6">
    <location>
        <begin position="107"/>
        <end position="126"/>
    </location>
</feature>
<dbReference type="Proteomes" id="UP000276260">
    <property type="component" value="Unassembled WGS sequence"/>
</dbReference>
<dbReference type="Pfam" id="PF01925">
    <property type="entry name" value="TauE"/>
    <property type="match status" value="1"/>
</dbReference>
<evidence type="ECO:0000256" key="6">
    <source>
        <dbReference type="RuleBase" id="RU363041"/>
    </source>
</evidence>
<dbReference type="OrthoDB" id="457670at2"/>
<feature type="transmembrane region" description="Helical" evidence="6">
    <location>
        <begin position="7"/>
        <end position="36"/>
    </location>
</feature>
<keyword evidence="5 6" id="KW-0472">Membrane</keyword>
<name>A0A3P3QR60_9GAMM</name>
<dbReference type="InterPro" id="IPR002781">
    <property type="entry name" value="TM_pro_TauE-like"/>
</dbReference>
<keyword evidence="8" id="KW-1185">Reference proteome</keyword>
<comment type="subcellular location">
    <subcellularLocation>
        <location evidence="6">Cell membrane</location>
        <topology evidence="6">Multi-pass membrane protein</topology>
    </subcellularLocation>
    <subcellularLocation>
        <location evidence="1">Membrane</location>
        <topology evidence="1">Multi-pass membrane protein</topology>
    </subcellularLocation>
</comment>
<accession>A0A3P3QR60</accession>
<dbReference type="PANTHER" id="PTHR43483">
    <property type="entry name" value="MEMBRANE TRANSPORTER PROTEIN HI_0806-RELATED"/>
    <property type="match status" value="1"/>
</dbReference>